<keyword evidence="1" id="KW-0418">Kinase</keyword>
<dbReference type="Proteomes" id="UP000002213">
    <property type="component" value="Chromosome"/>
</dbReference>
<dbReference type="Gene3D" id="3.30.565.10">
    <property type="entry name" value="Histidine kinase-like ATPase, C-terminal domain"/>
    <property type="match status" value="1"/>
</dbReference>
<dbReference type="STRING" id="446462.Amir_3955"/>
<dbReference type="GO" id="GO:0005524">
    <property type="term" value="F:ATP binding"/>
    <property type="evidence" value="ECO:0007669"/>
    <property type="project" value="UniProtKB-KW"/>
</dbReference>
<name>C6WEM2_ACTMD</name>
<keyword evidence="3" id="KW-0547">Nucleotide-binding</keyword>
<evidence type="ECO:0000313" key="4">
    <source>
        <dbReference type="Proteomes" id="UP000002213"/>
    </source>
</evidence>
<dbReference type="InterPro" id="IPR036890">
    <property type="entry name" value="HATPase_C_sf"/>
</dbReference>
<evidence type="ECO:0000256" key="1">
    <source>
        <dbReference type="ARBA" id="ARBA00022527"/>
    </source>
</evidence>
<accession>C6WEM2</accession>
<sequence>MVLDIGSEGAARPLSLDLSQRTPPLARVRRWAGEVLAGLNDEQLGDTMLVVTELVSNAFDHGRAPRALRLHRQGAPWLVRVEVDDASPSLPVIGRSRLGGYRGRGMLIVSNLCRGWGVTHRSGGKTVWAEIACAS</sequence>
<dbReference type="SUPFAM" id="SSF55874">
    <property type="entry name" value="ATPase domain of HSP90 chaperone/DNA topoisomerase II/histidine kinase"/>
    <property type="match status" value="1"/>
</dbReference>
<dbReference type="Pfam" id="PF13581">
    <property type="entry name" value="HATPase_c_2"/>
    <property type="match status" value="1"/>
</dbReference>
<feature type="domain" description="Histidine kinase/HSP90-like ATPase" evidence="2">
    <location>
        <begin position="25"/>
        <end position="129"/>
    </location>
</feature>
<dbReference type="PANTHER" id="PTHR35526">
    <property type="entry name" value="ANTI-SIGMA-F FACTOR RSBW-RELATED"/>
    <property type="match status" value="1"/>
</dbReference>
<keyword evidence="1" id="KW-0808">Transferase</keyword>
<dbReference type="eggNOG" id="COG2172">
    <property type="taxonomic scope" value="Bacteria"/>
</dbReference>
<gene>
    <name evidence="3" type="ordered locus">Amir_3955</name>
</gene>
<dbReference type="RefSeq" id="WP_015802709.1">
    <property type="nucleotide sequence ID" value="NC_013093.1"/>
</dbReference>
<keyword evidence="3" id="KW-0067">ATP-binding</keyword>
<dbReference type="HOGENOM" id="CLU_090336_4_4_11"/>
<organism evidence="3 4">
    <name type="scientific">Actinosynnema mirum (strain ATCC 29888 / DSM 43827 / JCM 3225 / NBRC 14064 / NCIMB 13271 / NRRL B-12336 / IMRU 3971 / 101)</name>
    <dbReference type="NCBI Taxonomy" id="446462"/>
    <lineage>
        <taxon>Bacteria</taxon>
        <taxon>Bacillati</taxon>
        <taxon>Actinomycetota</taxon>
        <taxon>Actinomycetes</taxon>
        <taxon>Pseudonocardiales</taxon>
        <taxon>Pseudonocardiaceae</taxon>
        <taxon>Actinosynnema</taxon>
    </lineage>
</organism>
<reference evidence="3 4" key="1">
    <citation type="journal article" date="2009" name="Stand. Genomic Sci.">
        <title>Complete genome sequence of Actinosynnema mirum type strain (101).</title>
        <authorList>
            <person name="Land M."/>
            <person name="Lapidus A."/>
            <person name="Mayilraj S."/>
            <person name="Chen F."/>
            <person name="Copeland A."/>
            <person name="Del Rio T.G."/>
            <person name="Nolan M."/>
            <person name="Lucas S."/>
            <person name="Tice H."/>
            <person name="Cheng J.F."/>
            <person name="Chertkov O."/>
            <person name="Bruce D."/>
            <person name="Goodwin L."/>
            <person name="Pitluck S."/>
            <person name="Rohde M."/>
            <person name="Goker M."/>
            <person name="Pati A."/>
            <person name="Ivanova N."/>
            <person name="Mavromatis K."/>
            <person name="Chen A."/>
            <person name="Palaniappan K."/>
            <person name="Hauser L."/>
            <person name="Chang Y.J."/>
            <person name="Jeffries C.C."/>
            <person name="Brettin T."/>
            <person name="Detter J.C."/>
            <person name="Han C."/>
            <person name="Chain P."/>
            <person name="Tindall B.J."/>
            <person name="Bristow J."/>
            <person name="Eisen J.A."/>
            <person name="Markowitz V."/>
            <person name="Hugenholtz P."/>
            <person name="Kyrpides N.C."/>
            <person name="Klenk H.P."/>
        </authorList>
    </citation>
    <scope>NUCLEOTIDE SEQUENCE [LARGE SCALE GENOMIC DNA]</scope>
    <source>
        <strain evidence="4">ATCC 29888 / DSM 43827 / JCM 3225 / NBRC 14064 / NCIMB 13271 / NRRL B-12336 / IMRU 3971 / 101</strain>
    </source>
</reference>
<dbReference type="AlphaFoldDB" id="C6WEM2"/>
<keyword evidence="4" id="KW-1185">Reference proteome</keyword>
<dbReference type="InterPro" id="IPR050267">
    <property type="entry name" value="Anti-sigma-factor_SerPK"/>
</dbReference>
<dbReference type="PANTHER" id="PTHR35526:SF3">
    <property type="entry name" value="ANTI-SIGMA-F FACTOR RSBW"/>
    <property type="match status" value="1"/>
</dbReference>
<evidence type="ECO:0000313" key="3">
    <source>
        <dbReference type="EMBL" id="ACU37822.1"/>
    </source>
</evidence>
<evidence type="ECO:0000259" key="2">
    <source>
        <dbReference type="Pfam" id="PF13581"/>
    </source>
</evidence>
<protein>
    <submittedName>
        <fullName evidence="3">ATP-binding region ATPase domain protein</fullName>
    </submittedName>
</protein>
<keyword evidence="1" id="KW-0723">Serine/threonine-protein kinase</keyword>
<dbReference type="KEGG" id="ami:Amir_3955"/>
<dbReference type="GO" id="GO:0004674">
    <property type="term" value="F:protein serine/threonine kinase activity"/>
    <property type="evidence" value="ECO:0007669"/>
    <property type="project" value="UniProtKB-KW"/>
</dbReference>
<proteinExistence type="predicted"/>
<dbReference type="EMBL" id="CP001630">
    <property type="protein sequence ID" value="ACU37822.1"/>
    <property type="molecule type" value="Genomic_DNA"/>
</dbReference>
<dbReference type="InterPro" id="IPR003594">
    <property type="entry name" value="HATPase_dom"/>
</dbReference>
<dbReference type="CDD" id="cd16936">
    <property type="entry name" value="HATPase_RsbW-like"/>
    <property type="match status" value="1"/>
</dbReference>